<evidence type="ECO:0000256" key="6">
    <source>
        <dbReference type="ARBA" id="ARBA00022723"/>
    </source>
</evidence>
<feature type="domain" description="PurM-like C-terminal" evidence="16">
    <location>
        <begin position="1088"/>
        <end position="1218"/>
    </location>
</feature>
<keyword evidence="6" id="KW-0479">Metal-binding</keyword>
<dbReference type="InterPro" id="IPR055181">
    <property type="entry name" value="FGAR-AT_PurM_N-like"/>
</dbReference>
<evidence type="ECO:0000259" key="18">
    <source>
        <dbReference type="Pfam" id="PF18076"/>
    </source>
</evidence>
<evidence type="ECO:0000259" key="16">
    <source>
        <dbReference type="Pfam" id="PF02769"/>
    </source>
</evidence>
<keyword evidence="10" id="KW-0460">Magnesium</keyword>
<evidence type="ECO:0000256" key="2">
    <source>
        <dbReference type="ARBA" id="ARBA00008608"/>
    </source>
</evidence>
<dbReference type="PANTHER" id="PTHR10099:SF1">
    <property type="entry name" value="PHOSPHORIBOSYLFORMYLGLYCINAMIDINE SYNTHASE"/>
    <property type="match status" value="1"/>
</dbReference>
<dbReference type="PANTHER" id="PTHR10099">
    <property type="entry name" value="PHOSPHORIBOSYLFORMYLGLYCINAMIDINE SYNTHASE"/>
    <property type="match status" value="1"/>
</dbReference>
<keyword evidence="13" id="KW-0687">Ribonucleoprotein</keyword>
<feature type="domain" description="Phosphoribosylformylglycinamidine synthase N-terminal" evidence="18">
    <location>
        <begin position="269"/>
        <end position="387"/>
    </location>
</feature>
<dbReference type="Pfam" id="PF01247">
    <property type="entry name" value="Ribosomal_L35Ae"/>
    <property type="match status" value="1"/>
</dbReference>
<dbReference type="EC" id="6.3.5.3" evidence="4"/>
<keyword evidence="11" id="KW-0315">Glutamine amidotransferase</keyword>
<dbReference type="SUPFAM" id="SSF50447">
    <property type="entry name" value="Translation proteins"/>
    <property type="match status" value="1"/>
</dbReference>
<dbReference type="InterPro" id="IPR018266">
    <property type="entry name" value="Ribosomal_eL33_CS"/>
</dbReference>
<sequence length="1554" mass="171246">MVKGRQGERVRLYVRGTILGYKRSKSNQYPNTSLIQIEGVNTTEEVTWYKGKRMAYIYKAKTKKNGSHYRCIWGKVTRPHGNSGVVRAKFTSNLPPKSMGMRVRVFMYPMFWFMDLAFNPKLESLKSFFPHHIRERKRPLKPYLPLFIILAMNTSQATRAALFLNGSNRQTTLLQRSSTTQLWGSVRFQTPQGLRSLNRAKATTGLRCSTPGAPPVSVVEQPSLVEKPAAEVIHFYRVPLIQESANAELLKAVQTKISNQVVSLTTEQCFNIGLETELAQEKLSVLKWILQETFEPENLGADSFLERKKKQEGLQATIIEVGPRLSFTTAWSTNAVSICRACGLNEVTRLERSRRYLLFSNEPLLETQIHEFSAMVHDRMTECVYPQRLTSFETNVVPEEVKYVPVMEKGREALEDINQKMGLAFDEQDLLYYTKLFKEDIKRNPTNVELFDIAQSNSEHSRHWFFAGNIVIDGKPMDRSLMQIVKSTWEANRNNSVIGFKDNSSAIRGFMVNQLRPVLPGSTCLLDLSARDLDILFTAETHNFPCAVAPYPGAETGAGGRIRDTHATGRGSFVVASTSGYCVGNLNMEGSYAPWEDSSFQYPSNLASPLQILVDASNGASDYGNKFGEPMIQGYTRTFGMRLPSGDRREWLKPIMFSAGIGQIDHTHITKGEPEVGMLVVKIGGPAYRIGMGGGAASSMVSGQNDAELDFNAVQRGDAEMSQKLYRVVRACIEMGEKNPIISIHDQGAGGNCNVVKEIIYPKGAEIDIRAVVVGDHTMSVLEIWGAEYQEQDAILVKAESREVLELICKRERLSMAVLGTINGEGRCTLIDSTAAAKCKKEGLPPPSPAVDLELEKVLGDMPKKTFEFNRVSYAREPLDIAPGITLMDSLKRVLRLASVSSKRFLTTKVDRCVTGLVAQQQTVGPLQITLADVAVIAQTFTDLTGGACAIGEQPIKGLLDPKAMARLAVGEALTNLVWAKVTALSDVKASGNWMYAAKLEGEGSAMYDAAIALSEAMIELGIAIDGGKDSLSMAAHADGEVVKAPGNLVISAYVTCPDITKTVTPDLKLGDDDDGVLLHVDLAKGKRRLGGSALAQVFGQIGNDCPDVDDVPYLKNVFEGVQALISEDLVSAGHDISDGGLVVAAMEMAFAGNKGISLNLDSNGISLFETLFSEELGLVMEISNKNLDAVLEKLRGFNVTAEVIGKVTESPLIEVKVDGITHLSEETSFLRDMWEDTSFQLEKLQRLASCVEMEKEGLKLRHEPNWKLSFTPSWTNDSYMSKDAKPKVAVIREEGSNGDREMSAAFYAAGFEPWDVTVSDLLAGAITLDQFRGIVFVGGFSYADVLDSAKGWAASIRFNAPLLSQFQEFYKRPDTFSLGICNGCQLMALLGWVPGPQVGGSLDTAQPRFVHNESGRFECRFTSVTIKDSPSIMLKGMEGSTLGVWAAHGEGRAYFPDEGVLDRMLHSDLAPLRYCDDDGSVTEAYPFNLNGSPLGIAAICSPDGRHLAMMPHPERCFLMWQYPWYPKSWEVEKAGPSPWLKMFQNARDWCSQL</sequence>
<dbReference type="Pfam" id="PF18072">
    <property type="entry name" value="FGAR-AT_linker"/>
    <property type="match status" value="1"/>
</dbReference>
<dbReference type="InterPro" id="IPR036921">
    <property type="entry name" value="PurM-like_N_sf"/>
</dbReference>
<evidence type="ECO:0000256" key="12">
    <source>
        <dbReference type="ARBA" id="ARBA00022980"/>
    </source>
</evidence>
<dbReference type="Pfam" id="PF22689">
    <property type="entry name" value="FGAR-AT_PurM_N-like"/>
    <property type="match status" value="1"/>
</dbReference>
<evidence type="ECO:0000259" key="17">
    <source>
        <dbReference type="Pfam" id="PF18072"/>
    </source>
</evidence>
<dbReference type="Gene3D" id="3.90.650.10">
    <property type="entry name" value="PurM-like C-terminal domain"/>
    <property type="match status" value="2"/>
</dbReference>
<evidence type="ECO:0000256" key="4">
    <source>
        <dbReference type="ARBA" id="ARBA00012747"/>
    </source>
</evidence>
<evidence type="ECO:0000256" key="10">
    <source>
        <dbReference type="ARBA" id="ARBA00022842"/>
    </source>
</evidence>
<feature type="domain" description="PurM-like C-terminal" evidence="16">
    <location>
        <begin position="675"/>
        <end position="831"/>
    </location>
</feature>
<dbReference type="Gene3D" id="2.40.10.190">
    <property type="entry name" value="translation elongation factor selb, chain A, domain 4"/>
    <property type="match status" value="1"/>
</dbReference>
<dbReference type="NCBIfam" id="NF003672">
    <property type="entry name" value="PRK05297.1"/>
    <property type="match status" value="1"/>
</dbReference>
<dbReference type="SUPFAM" id="SSF82697">
    <property type="entry name" value="PurS-like"/>
    <property type="match status" value="1"/>
</dbReference>
<dbReference type="EMBL" id="JADBGQ010000009">
    <property type="protein sequence ID" value="KAG5380151.1"/>
    <property type="molecule type" value="Genomic_DNA"/>
</dbReference>
<evidence type="ECO:0000256" key="14">
    <source>
        <dbReference type="ARBA" id="ARBA00029823"/>
    </source>
</evidence>
<feature type="domain" description="Phosphoribosylformylglycinamidine synthase linker" evidence="17">
    <location>
        <begin position="414"/>
        <end position="463"/>
    </location>
</feature>
<dbReference type="CDD" id="cd01740">
    <property type="entry name" value="GATase1_FGAR_AT"/>
    <property type="match status" value="1"/>
</dbReference>
<comment type="pathway">
    <text evidence="1">Purine metabolism; IMP biosynthesis via de novo pathway; 5-amino-1-(5-phospho-D-ribosyl)imidazole from N(2)-formyl-N(1)-(5-phospho-D-ribosyl)glycinamide: step 1/2.</text>
</comment>
<evidence type="ECO:0000256" key="5">
    <source>
        <dbReference type="ARBA" id="ARBA00022598"/>
    </source>
</evidence>
<dbReference type="InterPro" id="IPR041609">
    <property type="entry name" value="PurL_linker"/>
</dbReference>
<dbReference type="InterPro" id="IPR010918">
    <property type="entry name" value="PurM-like_C_dom"/>
</dbReference>
<evidence type="ECO:0000256" key="13">
    <source>
        <dbReference type="ARBA" id="ARBA00023274"/>
    </source>
</evidence>
<dbReference type="PROSITE" id="PS51273">
    <property type="entry name" value="GATASE_TYPE_1"/>
    <property type="match status" value="1"/>
</dbReference>
<name>A0ABQ7L4I9_BRACM</name>
<evidence type="ECO:0000256" key="15">
    <source>
        <dbReference type="ARBA" id="ARBA00032632"/>
    </source>
</evidence>
<reference evidence="20 21" key="1">
    <citation type="submission" date="2021-03" db="EMBL/GenBank/DDBJ databases">
        <authorList>
            <person name="King G.J."/>
            <person name="Bancroft I."/>
            <person name="Baten A."/>
            <person name="Bloomfield J."/>
            <person name="Borpatragohain P."/>
            <person name="He Z."/>
            <person name="Irish N."/>
            <person name="Irwin J."/>
            <person name="Liu K."/>
            <person name="Mauleon R.P."/>
            <person name="Moore J."/>
            <person name="Morris R."/>
            <person name="Ostergaard L."/>
            <person name="Wang B."/>
            <person name="Wells R."/>
        </authorList>
    </citation>
    <scope>NUCLEOTIDE SEQUENCE [LARGE SCALE GENOMIC DNA]</scope>
    <source>
        <strain evidence="20">R-o-18</strain>
        <tissue evidence="20">Leaf</tissue>
    </source>
</reference>
<dbReference type="SUPFAM" id="SSF55326">
    <property type="entry name" value="PurM N-terminal domain-like"/>
    <property type="match status" value="2"/>
</dbReference>
<accession>A0ABQ7L4I9</accession>
<evidence type="ECO:0000256" key="11">
    <source>
        <dbReference type="ARBA" id="ARBA00022962"/>
    </source>
</evidence>
<evidence type="ECO:0000313" key="21">
    <source>
        <dbReference type="Proteomes" id="UP000823674"/>
    </source>
</evidence>
<dbReference type="Pfam" id="PF02769">
    <property type="entry name" value="AIRS_C"/>
    <property type="match status" value="2"/>
</dbReference>
<evidence type="ECO:0000259" key="19">
    <source>
        <dbReference type="Pfam" id="PF22689"/>
    </source>
</evidence>
<dbReference type="SUPFAM" id="SSF56042">
    <property type="entry name" value="PurM C-terminal domain-like"/>
    <property type="match status" value="2"/>
</dbReference>
<evidence type="ECO:0000256" key="3">
    <source>
        <dbReference type="ARBA" id="ARBA00009269"/>
    </source>
</evidence>
<dbReference type="Proteomes" id="UP000823674">
    <property type="component" value="Chromosome A07"/>
</dbReference>
<proteinExistence type="inferred from homology"/>
<evidence type="ECO:0000256" key="9">
    <source>
        <dbReference type="ARBA" id="ARBA00022840"/>
    </source>
</evidence>
<dbReference type="InterPro" id="IPR036676">
    <property type="entry name" value="PurM-like_C_sf"/>
</dbReference>
<dbReference type="InterPro" id="IPR038661">
    <property type="entry name" value="Ribosomal_eL33_sf"/>
</dbReference>
<keyword evidence="21" id="KW-1185">Reference proteome</keyword>
<dbReference type="InterPro" id="IPR001780">
    <property type="entry name" value="Ribosomal_eL33"/>
</dbReference>
<dbReference type="HAMAP" id="MF_00419">
    <property type="entry name" value="PurL_1"/>
    <property type="match status" value="1"/>
</dbReference>
<dbReference type="InterPro" id="IPR040707">
    <property type="entry name" value="FGAR-AT_N"/>
</dbReference>
<dbReference type="SUPFAM" id="SSF109736">
    <property type="entry name" value="FGAM synthase PurL, linker domain"/>
    <property type="match status" value="1"/>
</dbReference>
<dbReference type="Gene3D" id="1.10.8.750">
    <property type="entry name" value="Phosphoribosylformylglycinamidine synthase, linker domain"/>
    <property type="match status" value="1"/>
</dbReference>
<dbReference type="PROSITE" id="PS01105">
    <property type="entry name" value="RIBOSOMAL_L35AE"/>
    <property type="match status" value="1"/>
</dbReference>
<keyword evidence="8" id="KW-0658">Purine biosynthesis</keyword>
<dbReference type="Gene3D" id="3.30.1330.10">
    <property type="entry name" value="PurM-like, N-terminal domain"/>
    <property type="match status" value="2"/>
</dbReference>
<gene>
    <name evidence="20" type="primary">A07p036160.1_BraROA</name>
    <name evidence="20" type="ORF">IGI04_027993</name>
</gene>
<feature type="domain" description="FGAR-AT PurM N-terminal-like" evidence="19">
    <location>
        <begin position="902"/>
        <end position="1055"/>
    </location>
</feature>
<dbReference type="InterPro" id="IPR009000">
    <property type="entry name" value="Transl_B-barrel_sf"/>
</dbReference>
<dbReference type="InterPro" id="IPR029062">
    <property type="entry name" value="Class_I_gatase-like"/>
</dbReference>
<evidence type="ECO:0000313" key="20">
    <source>
        <dbReference type="EMBL" id="KAG5380151.1"/>
    </source>
</evidence>
<dbReference type="InterPro" id="IPR010073">
    <property type="entry name" value="PurL_large"/>
</dbReference>
<comment type="similarity">
    <text evidence="2">In the N-terminal section; belongs to the FGAMS family.</text>
</comment>
<dbReference type="InterPro" id="IPR036604">
    <property type="entry name" value="PurS-like_sf"/>
</dbReference>
<keyword evidence="5" id="KW-0436">Ligase</keyword>
<comment type="similarity">
    <text evidence="3">Belongs to the eukaryotic ribosomal protein eL33 family.</text>
</comment>
<dbReference type="CDD" id="cd02204">
    <property type="entry name" value="PurL_repeat2"/>
    <property type="match status" value="1"/>
</dbReference>
<keyword evidence="9" id="KW-0067">ATP-binding</keyword>
<protein>
    <recommendedName>
        <fullName evidence="4">phosphoribosylformylglycinamidine synthase</fullName>
        <ecNumber evidence="4">6.3.5.3</ecNumber>
    </recommendedName>
    <alternativeName>
        <fullName evidence="15">Formylglycinamide ribonucleotide amidotransferase</fullName>
    </alternativeName>
    <alternativeName>
        <fullName evidence="14">Formylglycinamide ribotide amidotransferase</fullName>
    </alternativeName>
</protein>
<evidence type="ECO:0000256" key="7">
    <source>
        <dbReference type="ARBA" id="ARBA00022741"/>
    </source>
</evidence>
<dbReference type="CDD" id="cd02203">
    <property type="entry name" value="PurL_repeat1"/>
    <property type="match status" value="1"/>
</dbReference>
<dbReference type="HAMAP" id="MF_00573">
    <property type="entry name" value="Ribosomal_eL33"/>
    <property type="match status" value="1"/>
</dbReference>
<dbReference type="Pfam" id="PF18076">
    <property type="entry name" value="FGAR-AT_N"/>
    <property type="match status" value="1"/>
</dbReference>
<dbReference type="NCBIfam" id="TIGR01735">
    <property type="entry name" value="FGAM_synt"/>
    <property type="match status" value="1"/>
</dbReference>
<dbReference type="SMART" id="SM01211">
    <property type="entry name" value="GATase_5"/>
    <property type="match status" value="1"/>
</dbReference>
<keyword evidence="12" id="KW-0689">Ribosomal protein</keyword>
<keyword evidence="7" id="KW-0547">Nucleotide-binding</keyword>
<dbReference type="Pfam" id="PF13507">
    <property type="entry name" value="GATase_5"/>
    <property type="match status" value="1"/>
</dbReference>
<evidence type="ECO:0000256" key="8">
    <source>
        <dbReference type="ARBA" id="ARBA00022755"/>
    </source>
</evidence>
<dbReference type="SUPFAM" id="SSF52317">
    <property type="entry name" value="Class I glutamine amidotransferase-like"/>
    <property type="match status" value="1"/>
</dbReference>
<dbReference type="Gene3D" id="3.40.50.880">
    <property type="match status" value="1"/>
</dbReference>
<evidence type="ECO:0000256" key="1">
    <source>
        <dbReference type="ARBA" id="ARBA00004920"/>
    </source>
</evidence>
<comment type="caution">
    <text evidence="20">The sequence shown here is derived from an EMBL/GenBank/DDBJ whole genome shotgun (WGS) entry which is preliminary data.</text>
</comment>
<organism evidence="20 21">
    <name type="scientific">Brassica rapa subsp. trilocularis</name>
    <dbReference type="NCBI Taxonomy" id="1813537"/>
    <lineage>
        <taxon>Eukaryota</taxon>
        <taxon>Viridiplantae</taxon>
        <taxon>Streptophyta</taxon>
        <taxon>Embryophyta</taxon>
        <taxon>Tracheophyta</taxon>
        <taxon>Spermatophyta</taxon>
        <taxon>Magnoliopsida</taxon>
        <taxon>eudicotyledons</taxon>
        <taxon>Gunneridae</taxon>
        <taxon>Pentapetalae</taxon>
        <taxon>rosids</taxon>
        <taxon>malvids</taxon>
        <taxon>Brassicales</taxon>
        <taxon>Brassicaceae</taxon>
        <taxon>Brassiceae</taxon>
        <taxon>Brassica</taxon>
    </lineage>
</organism>